<name>A0ABT1HPQ1_STRSD</name>
<dbReference type="GO" id="GO:0016829">
    <property type="term" value="F:lyase activity"/>
    <property type="evidence" value="ECO:0007669"/>
    <property type="project" value="UniProtKB-KW"/>
</dbReference>
<reference evidence="2 3" key="1">
    <citation type="submission" date="2022-06" db="EMBL/GenBank/DDBJ databases">
        <title>Genomic Encyclopedia of Archaeal and Bacterial Type Strains, Phase II (KMG-II): from individual species to whole genera.</title>
        <authorList>
            <person name="Goeker M."/>
        </authorList>
    </citation>
    <scope>NUCLEOTIDE SEQUENCE [LARGE SCALE GENOMIC DNA]</scope>
    <source>
        <strain evidence="2 3">DSM 40477</strain>
    </source>
</reference>
<dbReference type="EMBL" id="JAMTCP010000004">
    <property type="protein sequence ID" value="MCP2257486.1"/>
    <property type="molecule type" value="Genomic_DNA"/>
</dbReference>
<feature type="signal peptide" evidence="1">
    <location>
        <begin position="1"/>
        <end position="23"/>
    </location>
</feature>
<gene>
    <name evidence="2" type="ORF">LX15_001171</name>
</gene>
<keyword evidence="2" id="KW-0456">Lyase</keyword>
<proteinExistence type="predicted"/>
<evidence type="ECO:0000313" key="3">
    <source>
        <dbReference type="Proteomes" id="UP001205311"/>
    </source>
</evidence>
<comment type="caution">
    <text evidence="2">The sequence shown here is derived from an EMBL/GenBank/DDBJ whole genome shotgun (WGS) entry which is preliminary data.</text>
</comment>
<organism evidence="2 3">
    <name type="scientific">Streptoalloteichus tenebrarius (strain ATCC 17920 / DSM 40477 / JCM 4838 / CBS 697.72 / NBRC 16177 / NCIMB 11028 / NRRL B-12390 / A12253. 1 / ISP 5477)</name>
    <name type="common">Streptomyces tenebrarius</name>
    <dbReference type="NCBI Taxonomy" id="1933"/>
    <lineage>
        <taxon>Bacteria</taxon>
        <taxon>Bacillati</taxon>
        <taxon>Actinomycetota</taxon>
        <taxon>Actinomycetes</taxon>
        <taxon>Pseudonocardiales</taxon>
        <taxon>Pseudonocardiaceae</taxon>
        <taxon>Streptoalloteichus</taxon>
    </lineage>
</organism>
<evidence type="ECO:0000313" key="2">
    <source>
        <dbReference type="EMBL" id="MCP2257486.1"/>
    </source>
</evidence>
<dbReference type="RefSeq" id="WP_253668441.1">
    <property type="nucleotide sequence ID" value="NZ_JAMTCP010000004.1"/>
</dbReference>
<keyword evidence="3" id="KW-1185">Reference proteome</keyword>
<keyword evidence="1" id="KW-0732">Signal</keyword>
<protein>
    <submittedName>
        <fullName evidence="2">Polysaccharide lyase</fullName>
    </submittedName>
</protein>
<sequence length="249" mass="28457">MRILSATVALLASLLFVAEPASAQVLWEGDPAKGTRVFGNLECARPGSIVTARQDEGFVAWRYTKKKAEAGQKSVVRCETRGIRTDAGRFRFRNNSTYYLGWSSKLSTTTAGDYTIFQWKSYCDNGAPGNGAQNYPVIMKIKEGHARLFFVGVGETWNLIWTGQVEPWKWYRFVVGIHTSNKLRGGWVEFYFNGEQQRLGKDGVLRYPGRTLDTYNEPKWGIYDRQRPELEAVHRIYRMKVGTTYNDVR</sequence>
<dbReference type="Proteomes" id="UP001205311">
    <property type="component" value="Unassembled WGS sequence"/>
</dbReference>
<evidence type="ECO:0000256" key="1">
    <source>
        <dbReference type="SAM" id="SignalP"/>
    </source>
</evidence>
<dbReference type="Pfam" id="PF14099">
    <property type="entry name" value="Polysacc_lyase"/>
    <property type="match status" value="1"/>
</dbReference>
<accession>A0ABT1HPQ1</accession>
<feature type="chain" id="PRO_5045091640" evidence="1">
    <location>
        <begin position="24"/>
        <end position="249"/>
    </location>
</feature>
<dbReference type="Gene3D" id="2.60.120.200">
    <property type="match status" value="1"/>
</dbReference>
<dbReference type="InterPro" id="IPR025975">
    <property type="entry name" value="Polysacc_lyase"/>
</dbReference>